<dbReference type="SUPFAM" id="SSF47413">
    <property type="entry name" value="lambda repressor-like DNA-binding domains"/>
    <property type="match status" value="1"/>
</dbReference>
<keyword evidence="2" id="KW-1185">Reference proteome</keyword>
<proteinExistence type="predicted"/>
<dbReference type="RefSeq" id="WP_091943587.1">
    <property type="nucleotide sequence ID" value="NZ_FOSV01000004.1"/>
</dbReference>
<dbReference type="Gene3D" id="1.10.260.40">
    <property type="entry name" value="lambda repressor-like DNA-binding domains"/>
    <property type="match status" value="1"/>
</dbReference>
<dbReference type="AlphaFoldDB" id="A0A1I4CEP1"/>
<dbReference type="EMBL" id="FOSV01000004">
    <property type="protein sequence ID" value="SFK78616.1"/>
    <property type="molecule type" value="Genomic_DNA"/>
</dbReference>
<dbReference type="STRING" id="414703.SAMN04488125_104141"/>
<dbReference type="InterPro" id="IPR010982">
    <property type="entry name" value="Lambda_DNA-bd_dom_sf"/>
</dbReference>
<dbReference type="Pfam" id="PF13560">
    <property type="entry name" value="HTH_31"/>
    <property type="match status" value="1"/>
</dbReference>
<organism evidence="1 2">
    <name type="scientific">Methylorubrum salsuginis</name>
    <dbReference type="NCBI Taxonomy" id="414703"/>
    <lineage>
        <taxon>Bacteria</taxon>
        <taxon>Pseudomonadati</taxon>
        <taxon>Pseudomonadota</taxon>
        <taxon>Alphaproteobacteria</taxon>
        <taxon>Hyphomicrobiales</taxon>
        <taxon>Methylobacteriaceae</taxon>
        <taxon>Methylorubrum</taxon>
    </lineage>
</organism>
<dbReference type="GO" id="GO:0003677">
    <property type="term" value="F:DNA binding"/>
    <property type="evidence" value="ECO:0007669"/>
    <property type="project" value="InterPro"/>
</dbReference>
<evidence type="ECO:0000313" key="2">
    <source>
        <dbReference type="Proteomes" id="UP000198804"/>
    </source>
</evidence>
<accession>A0A1I4CEP1</accession>
<protein>
    <submittedName>
        <fullName evidence="1">Helix-turn-helix domain-containing protein</fullName>
    </submittedName>
</protein>
<evidence type="ECO:0000313" key="1">
    <source>
        <dbReference type="EMBL" id="SFK78616.1"/>
    </source>
</evidence>
<sequence length="112" mass="12439">MTSERAVHTPFEVSNGLREMGQAIRAARLRRRQPASDLASRVGVSLPTLRKLENGDPTVSWGVFARAVWVLGLFPAVRDAVSPENDRLAAAIETGRLPRRARRPREVNLDDL</sequence>
<reference evidence="2" key="1">
    <citation type="submission" date="2016-10" db="EMBL/GenBank/DDBJ databases">
        <authorList>
            <person name="Varghese N."/>
            <person name="Submissions S."/>
        </authorList>
    </citation>
    <scope>NUCLEOTIDE SEQUENCE [LARGE SCALE GENOMIC DNA]</scope>
    <source>
        <strain evidence="2">CGMCC 1.6474</strain>
    </source>
</reference>
<gene>
    <name evidence="1" type="ORF">SAMN04488125_104141</name>
</gene>
<dbReference type="Proteomes" id="UP000198804">
    <property type="component" value="Unassembled WGS sequence"/>
</dbReference>
<name>A0A1I4CEP1_9HYPH</name>
<dbReference type="OrthoDB" id="8092542at2"/>